<organism evidence="1 2">
    <name type="scientific">Phyllobacterium sophorae</name>
    <dbReference type="NCBI Taxonomy" id="1520277"/>
    <lineage>
        <taxon>Bacteria</taxon>
        <taxon>Pseudomonadati</taxon>
        <taxon>Pseudomonadota</taxon>
        <taxon>Alphaproteobacteria</taxon>
        <taxon>Hyphomicrobiales</taxon>
        <taxon>Phyllobacteriaceae</taxon>
        <taxon>Phyllobacterium</taxon>
    </lineage>
</organism>
<gene>
    <name evidence="1" type="ORF">CU103_10210</name>
</gene>
<dbReference type="EMBL" id="PGGM01000003">
    <property type="protein sequence ID" value="PSH65360.1"/>
    <property type="molecule type" value="Genomic_DNA"/>
</dbReference>
<dbReference type="Proteomes" id="UP000241764">
    <property type="component" value="Unassembled WGS sequence"/>
</dbReference>
<evidence type="ECO:0000313" key="1">
    <source>
        <dbReference type="EMBL" id="PSH65360.1"/>
    </source>
</evidence>
<comment type="caution">
    <text evidence="1">The sequence shown here is derived from an EMBL/GenBank/DDBJ whole genome shotgun (WGS) entry which is preliminary data.</text>
</comment>
<keyword evidence="2" id="KW-1185">Reference proteome</keyword>
<proteinExistence type="predicted"/>
<sequence>MVLSEDHSGQGLGTPVYAVDDKVHMSTSAVHFDLDVLAPTLGEFRLCQDPAAEPNTCVAKASMRFSKVAKIL</sequence>
<accession>A0A2P7BFX4</accession>
<name>A0A2P7BFX4_9HYPH</name>
<protein>
    <submittedName>
        <fullName evidence="1">Uncharacterized protein</fullName>
    </submittedName>
</protein>
<dbReference type="AlphaFoldDB" id="A0A2P7BFX4"/>
<evidence type="ECO:0000313" key="2">
    <source>
        <dbReference type="Proteomes" id="UP000241764"/>
    </source>
</evidence>
<reference evidence="2" key="1">
    <citation type="submission" date="2017-11" db="EMBL/GenBank/DDBJ databases">
        <authorList>
            <person name="Kuznetsova I."/>
            <person name="Sazanova A."/>
            <person name="Chirak E."/>
            <person name="Safronova V."/>
            <person name="Willems A."/>
        </authorList>
    </citation>
    <scope>NUCLEOTIDE SEQUENCE [LARGE SCALE GENOMIC DNA]</scope>
    <source>
        <strain evidence="2">CCBAU 03422</strain>
    </source>
</reference>